<evidence type="ECO:0000313" key="5">
    <source>
        <dbReference type="EMBL" id="AJE48843.1"/>
    </source>
</evidence>
<dbReference type="SMART" id="SM00028">
    <property type="entry name" value="TPR"/>
    <property type="match status" value="4"/>
</dbReference>
<dbReference type="RefSeq" id="WP_043871046.1">
    <property type="nucleotide sequence ID" value="NZ_CP004393.1"/>
</dbReference>
<dbReference type="InterPro" id="IPR019734">
    <property type="entry name" value="TPR_rpt"/>
</dbReference>
<accession>A0A0B5DZG3</accession>
<comment type="similarity">
    <text evidence="2">Belongs to the YPP1 family.</text>
</comment>
<dbReference type="Pfam" id="PF14559">
    <property type="entry name" value="TPR_19"/>
    <property type="match status" value="2"/>
</dbReference>
<evidence type="ECO:0000256" key="4">
    <source>
        <dbReference type="SAM" id="SignalP"/>
    </source>
</evidence>
<dbReference type="InterPro" id="IPR011990">
    <property type="entry name" value="TPR-like_helical_dom_sf"/>
</dbReference>
<evidence type="ECO:0000256" key="2">
    <source>
        <dbReference type="ARBA" id="ARBA00038251"/>
    </source>
</evidence>
<evidence type="ECO:0000256" key="3">
    <source>
        <dbReference type="PROSITE-ProRule" id="PRU00339"/>
    </source>
</evidence>
<dbReference type="PANTHER" id="PTHR23083">
    <property type="entry name" value="TETRATRICOPEPTIDE REPEAT PROTEIN, TPR"/>
    <property type="match status" value="1"/>
</dbReference>
<reference evidence="5 6" key="1">
    <citation type="journal article" date="2014" name="Int. J. Syst. Evol. Microbiol.">
        <title>Celeribacter indicus sp. nov., a polycyclic aromatic hydrocarbon-degrading bacterium from deep-sea sediment and reclassification of Huaishuia halophila as Celeribacter halophilus comb. nov.</title>
        <authorList>
            <person name="Lai Q."/>
            <person name="Cao J."/>
            <person name="Yuan J."/>
            <person name="Li F."/>
            <person name="Shao Z."/>
        </authorList>
    </citation>
    <scope>NUCLEOTIDE SEQUENCE [LARGE SCALE GENOMIC DNA]</scope>
    <source>
        <strain evidence="5">P73</strain>
    </source>
</reference>
<dbReference type="HOGENOM" id="CLU_046391_0_0_5"/>
<comment type="function">
    <text evidence="1">Involved in endocytosis.</text>
</comment>
<feature type="repeat" description="TPR" evidence="3">
    <location>
        <begin position="73"/>
        <end position="106"/>
    </location>
</feature>
<organism evidence="5 6">
    <name type="scientific">Celeribacter indicus</name>
    <dbReference type="NCBI Taxonomy" id="1208324"/>
    <lineage>
        <taxon>Bacteria</taxon>
        <taxon>Pseudomonadati</taxon>
        <taxon>Pseudomonadota</taxon>
        <taxon>Alphaproteobacteria</taxon>
        <taxon>Rhodobacterales</taxon>
        <taxon>Roseobacteraceae</taxon>
        <taxon>Celeribacter</taxon>
    </lineage>
</organism>
<dbReference type="KEGG" id="cid:P73_4128"/>
<sequence length="267" mass="28533">MTSRALFLRSLALLFLFSALSACDTGAPGAAQRYAQDQTSETLQLAQATTEAGDPATAAKLFEKVLRADPISVPALLGAGDAYARMGQNDRAEAVLERAHELAPNNAEVLTTLGRVKLAQGQPTAALEEYEKALRIDRRNVAALTGKGVALDQLSRHADAQAVYETALAMYPANFILRSNYALSLAISGQMVKGTGILQELVRDPNAAPHVRGNLALVYGLAGRDTDARATLALDMSPAQVEENIAAYRAIRRLMLEDKPIGALIFM</sequence>
<dbReference type="InterPro" id="IPR051722">
    <property type="entry name" value="Endocytosis_PI4K-reg_protein"/>
</dbReference>
<dbReference type="AlphaFoldDB" id="A0A0B5DZG3"/>
<keyword evidence="6" id="KW-1185">Reference proteome</keyword>
<feature type="chain" id="PRO_5002114188" evidence="4">
    <location>
        <begin position="23"/>
        <end position="267"/>
    </location>
</feature>
<gene>
    <name evidence="5" type="ORF">P73_4128</name>
</gene>
<name>A0A0B5DZG3_9RHOB</name>
<dbReference type="Gene3D" id="1.25.40.10">
    <property type="entry name" value="Tetratricopeptide repeat domain"/>
    <property type="match status" value="1"/>
</dbReference>
<keyword evidence="4" id="KW-0732">Signal</keyword>
<feature type="signal peptide" evidence="4">
    <location>
        <begin position="1"/>
        <end position="22"/>
    </location>
</feature>
<feature type="repeat" description="TPR" evidence="3">
    <location>
        <begin position="107"/>
        <end position="140"/>
    </location>
</feature>
<dbReference type="Proteomes" id="UP000031521">
    <property type="component" value="Chromosome"/>
</dbReference>
<dbReference type="PANTHER" id="PTHR23083:SF464">
    <property type="entry name" value="TETRATRICOPEPTIDE REPEAT DOMAIN 7, ISOFORM A"/>
    <property type="match status" value="1"/>
</dbReference>
<dbReference type="PROSITE" id="PS51257">
    <property type="entry name" value="PROKAR_LIPOPROTEIN"/>
    <property type="match status" value="1"/>
</dbReference>
<dbReference type="OrthoDB" id="7817412at2"/>
<dbReference type="SUPFAM" id="SSF48452">
    <property type="entry name" value="TPR-like"/>
    <property type="match status" value="1"/>
</dbReference>
<proteinExistence type="inferred from homology"/>
<dbReference type="EMBL" id="CP004393">
    <property type="protein sequence ID" value="AJE48843.1"/>
    <property type="molecule type" value="Genomic_DNA"/>
</dbReference>
<keyword evidence="3" id="KW-0802">TPR repeat</keyword>
<evidence type="ECO:0000256" key="1">
    <source>
        <dbReference type="ARBA" id="ARBA00002550"/>
    </source>
</evidence>
<evidence type="ECO:0000313" key="6">
    <source>
        <dbReference type="Proteomes" id="UP000031521"/>
    </source>
</evidence>
<dbReference type="STRING" id="1208324.P73_4128"/>
<protein>
    <submittedName>
        <fullName evidence="5">Uncharacterized protein</fullName>
    </submittedName>
</protein>
<dbReference type="PROSITE" id="PS50005">
    <property type="entry name" value="TPR"/>
    <property type="match status" value="2"/>
</dbReference>